<proteinExistence type="predicted"/>
<comment type="caution">
    <text evidence="7">The sequence shown here is derived from an EMBL/GenBank/DDBJ whole genome shotgun (WGS) entry which is preliminary data.</text>
</comment>
<dbReference type="InterPro" id="IPR036188">
    <property type="entry name" value="FAD/NAD-bd_sf"/>
</dbReference>
<sequence>MSDERAPVLIVGGGLSGLTTALFLAWRGVQPILVERHPGPSFHPRAHRVNERTMELMRAVPGLEDALVDAGPWAIEDFAMVIGATVTGPEFHRMNLAEEAEAVIDGEITPVRVSSAGQDQIEPVLLKFAKEQGADVRFGTELVSFRQDDDGVAAIIRDRTSGAETTVRADYLVAADGHRSTIREGLGIGTHGVGTLSHNINVTFESDALPRLMKGKEATLYYLRNPKFTGSYIGTHIPERGSVSFDYDPVKESPDGFDAAKCLQRVRAAFGVWNLEATIVETLPWEMASRVADRLRDGRIFIIGDAAHQMTPAGGLGGQTAMQDGYDIAWKLAAVLQNEAGPGLLDTYEEERAPVAEVTVARTVVNYLERLAPHRTDIPRDVKADNIGVTIGYRYRSRAILTEEPDDGLPTENPREPSGRPGTRGAHVVLERDGARLSTIDLSGAGFVLLAGPDGTAWTQAAGDLAAPLIAHRVGGDLHDVEGRWQERYGVGPSGAVLLRPDGYIAWRSADAVAEPKAVLDGVLRRVRCEPTSERSGR</sequence>
<dbReference type="InterPro" id="IPR002938">
    <property type="entry name" value="FAD-bd"/>
</dbReference>
<evidence type="ECO:0000256" key="2">
    <source>
        <dbReference type="ARBA" id="ARBA00022630"/>
    </source>
</evidence>
<keyword evidence="8" id="KW-1185">Reference proteome</keyword>
<keyword evidence="7" id="KW-0560">Oxidoreductase</keyword>
<keyword evidence="2" id="KW-0285">Flavoprotein</keyword>
<evidence type="ECO:0000256" key="4">
    <source>
        <dbReference type="SAM" id="MobiDB-lite"/>
    </source>
</evidence>
<feature type="region of interest" description="Disordered" evidence="4">
    <location>
        <begin position="402"/>
        <end position="425"/>
    </location>
</feature>
<keyword evidence="5" id="KW-0812">Transmembrane</keyword>
<dbReference type="Gene3D" id="3.40.30.120">
    <property type="match status" value="1"/>
</dbReference>
<evidence type="ECO:0000313" key="8">
    <source>
        <dbReference type="Proteomes" id="UP001501442"/>
    </source>
</evidence>
<dbReference type="Pfam" id="PF21274">
    <property type="entry name" value="Rng_hyd_C"/>
    <property type="match status" value="1"/>
</dbReference>
<organism evidence="7 8">
    <name type="scientific">Actinoallomurus vinaceus</name>
    <dbReference type="NCBI Taxonomy" id="1080074"/>
    <lineage>
        <taxon>Bacteria</taxon>
        <taxon>Bacillati</taxon>
        <taxon>Actinomycetota</taxon>
        <taxon>Actinomycetes</taxon>
        <taxon>Streptosporangiales</taxon>
        <taxon>Thermomonosporaceae</taxon>
        <taxon>Actinoallomurus</taxon>
    </lineage>
</organism>
<evidence type="ECO:0000256" key="5">
    <source>
        <dbReference type="SAM" id="Phobius"/>
    </source>
</evidence>
<dbReference type="PANTHER" id="PTHR43004:SF19">
    <property type="entry name" value="BINDING MONOOXYGENASE, PUTATIVE (JCVI)-RELATED"/>
    <property type="match status" value="1"/>
</dbReference>
<dbReference type="Gene3D" id="3.30.9.10">
    <property type="entry name" value="D-Amino Acid Oxidase, subunit A, domain 2"/>
    <property type="match status" value="1"/>
</dbReference>
<dbReference type="InterPro" id="IPR050641">
    <property type="entry name" value="RIFMO-like"/>
</dbReference>
<keyword evidence="7" id="KW-0503">Monooxygenase</keyword>
<dbReference type="PANTHER" id="PTHR43004">
    <property type="entry name" value="TRK SYSTEM POTASSIUM UPTAKE PROTEIN"/>
    <property type="match status" value="1"/>
</dbReference>
<dbReference type="Pfam" id="PF01494">
    <property type="entry name" value="FAD_binding_3"/>
    <property type="match status" value="1"/>
</dbReference>
<feature type="transmembrane region" description="Helical" evidence="5">
    <location>
        <begin position="6"/>
        <end position="26"/>
    </location>
</feature>
<protein>
    <submittedName>
        <fullName evidence="7">FAD-dependent monooxygenase</fullName>
    </submittedName>
</protein>
<gene>
    <name evidence="7" type="ORF">GCM10023196_040500</name>
</gene>
<keyword evidence="3" id="KW-0274">FAD</keyword>
<accession>A0ABP8UBU4</accession>
<dbReference type="RefSeq" id="WP_345432465.1">
    <property type="nucleotide sequence ID" value="NZ_BAABHK010000005.1"/>
</dbReference>
<dbReference type="PRINTS" id="PR00420">
    <property type="entry name" value="RNGMNOXGNASE"/>
</dbReference>
<reference evidence="8" key="1">
    <citation type="journal article" date="2019" name="Int. J. Syst. Evol. Microbiol.">
        <title>The Global Catalogue of Microorganisms (GCM) 10K type strain sequencing project: providing services to taxonomists for standard genome sequencing and annotation.</title>
        <authorList>
            <consortium name="The Broad Institute Genomics Platform"/>
            <consortium name="The Broad Institute Genome Sequencing Center for Infectious Disease"/>
            <person name="Wu L."/>
            <person name="Ma J."/>
        </authorList>
    </citation>
    <scope>NUCLEOTIDE SEQUENCE [LARGE SCALE GENOMIC DNA]</scope>
    <source>
        <strain evidence="8">JCM 17939</strain>
    </source>
</reference>
<dbReference type="Gene3D" id="3.50.50.60">
    <property type="entry name" value="FAD/NAD(P)-binding domain"/>
    <property type="match status" value="1"/>
</dbReference>
<evidence type="ECO:0000256" key="3">
    <source>
        <dbReference type="ARBA" id="ARBA00022827"/>
    </source>
</evidence>
<dbReference type="SUPFAM" id="SSF51905">
    <property type="entry name" value="FAD/NAD(P)-binding domain"/>
    <property type="match status" value="1"/>
</dbReference>
<dbReference type="EMBL" id="BAABHK010000005">
    <property type="protein sequence ID" value="GAA4627609.1"/>
    <property type="molecule type" value="Genomic_DNA"/>
</dbReference>
<keyword evidence="5" id="KW-1133">Transmembrane helix</keyword>
<evidence type="ECO:0000313" key="7">
    <source>
        <dbReference type="EMBL" id="GAA4627609.1"/>
    </source>
</evidence>
<feature type="domain" description="FAD-binding" evidence="6">
    <location>
        <begin position="6"/>
        <end position="362"/>
    </location>
</feature>
<dbReference type="Proteomes" id="UP001501442">
    <property type="component" value="Unassembled WGS sequence"/>
</dbReference>
<name>A0ABP8UBU4_9ACTN</name>
<comment type="cofactor">
    <cofactor evidence="1">
        <name>FAD</name>
        <dbReference type="ChEBI" id="CHEBI:57692"/>
    </cofactor>
</comment>
<keyword evidence="5" id="KW-0472">Membrane</keyword>
<dbReference type="GO" id="GO:0004497">
    <property type="term" value="F:monooxygenase activity"/>
    <property type="evidence" value="ECO:0007669"/>
    <property type="project" value="UniProtKB-KW"/>
</dbReference>
<evidence type="ECO:0000259" key="6">
    <source>
        <dbReference type="Pfam" id="PF01494"/>
    </source>
</evidence>
<evidence type="ECO:0000256" key="1">
    <source>
        <dbReference type="ARBA" id="ARBA00001974"/>
    </source>
</evidence>